<sequence>MQRRLLGPIIVGLCCLLLHFGTTAAAAQPDAEEKRRLLVQGLTVYELDREIVRLTEEEKRLNEKLAETASQVEQAAKQVELRQRKTEKVIRSYYSGERNSILLAALHVRSIQDALYVWDQLQFILESDRKSIDDYLQRYQSYKTMKAKLEADRRQLADTRISFTAEKEKRLQAQREVERLLASNSDRIKLEKELEQLRMQWEERGLPLFQRYFTALSAAMVKLPEMLGQNGKMLSIKGLSPKVTIGDDELNRFLQQKNKELEGFSFLFEKGVISAGGNVDSASISLKGRYVVENKPTNAVRFVIDSLSFNGYPMPTSTAKTLERQFDLAFYPNKVAPFVHATDVAIENGSMTIFLKIAL</sequence>
<dbReference type="Proteomes" id="UP000307943">
    <property type="component" value="Unassembled WGS sequence"/>
</dbReference>
<keyword evidence="4" id="KW-1185">Reference proteome</keyword>
<keyword evidence="2" id="KW-0732">Signal</keyword>
<dbReference type="OrthoDB" id="2657928at2"/>
<gene>
    <name evidence="3" type="ORF">FE784_10090</name>
</gene>
<evidence type="ECO:0000313" key="3">
    <source>
        <dbReference type="EMBL" id="TNJ66320.1"/>
    </source>
</evidence>
<accession>A0A5C4TCP3</accession>
<reference evidence="3 4" key="1">
    <citation type="submission" date="2019-05" db="EMBL/GenBank/DDBJ databases">
        <title>We sequenced the genome of Paenibacillus hemerocallicola KCTC 33185 for further insight into its adaptation and study the phylogeny of Paenibacillus.</title>
        <authorList>
            <person name="Narsing Rao M.P."/>
        </authorList>
    </citation>
    <scope>NUCLEOTIDE SEQUENCE [LARGE SCALE GENOMIC DNA]</scope>
    <source>
        <strain evidence="3 4">KCTC 33185</strain>
    </source>
</reference>
<proteinExistence type="predicted"/>
<dbReference type="EMBL" id="VDCQ01000011">
    <property type="protein sequence ID" value="TNJ66320.1"/>
    <property type="molecule type" value="Genomic_DNA"/>
</dbReference>
<keyword evidence="1" id="KW-0175">Coiled coil</keyword>
<dbReference type="AlphaFoldDB" id="A0A5C4TCP3"/>
<feature type="coiled-coil region" evidence="1">
    <location>
        <begin position="132"/>
        <end position="200"/>
    </location>
</feature>
<feature type="chain" id="PRO_5023037411" description="SbsC C-terminal domain-containing protein" evidence="2">
    <location>
        <begin position="27"/>
        <end position="359"/>
    </location>
</feature>
<comment type="caution">
    <text evidence="3">The sequence shown here is derived from an EMBL/GenBank/DDBJ whole genome shotgun (WGS) entry which is preliminary data.</text>
</comment>
<evidence type="ECO:0000256" key="1">
    <source>
        <dbReference type="SAM" id="Coils"/>
    </source>
</evidence>
<dbReference type="RefSeq" id="WP_139602076.1">
    <property type="nucleotide sequence ID" value="NZ_VDCQ01000011.1"/>
</dbReference>
<feature type="coiled-coil region" evidence="1">
    <location>
        <begin position="44"/>
        <end position="82"/>
    </location>
</feature>
<organism evidence="3 4">
    <name type="scientific">Paenibacillus hemerocallicola</name>
    <dbReference type="NCBI Taxonomy" id="1172614"/>
    <lineage>
        <taxon>Bacteria</taxon>
        <taxon>Bacillati</taxon>
        <taxon>Bacillota</taxon>
        <taxon>Bacilli</taxon>
        <taxon>Bacillales</taxon>
        <taxon>Paenibacillaceae</taxon>
        <taxon>Paenibacillus</taxon>
    </lineage>
</organism>
<evidence type="ECO:0008006" key="5">
    <source>
        <dbReference type="Google" id="ProtNLM"/>
    </source>
</evidence>
<evidence type="ECO:0000256" key="2">
    <source>
        <dbReference type="SAM" id="SignalP"/>
    </source>
</evidence>
<feature type="signal peptide" evidence="2">
    <location>
        <begin position="1"/>
        <end position="26"/>
    </location>
</feature>
<dbReference type="Gene3D" id="6.10.250.3150">
    <property type="match status" value="1"/>
</dbReference>
<name>A0A5C4TCP3_9BACL</name>
<evidence type="ECO:0000313" key="4">
    <source>
        <dbReference type="Proteomes" id="UP000307943"/>
    </source>
</evidence>
<protein>
    <recommendedName>
        <fullName evidence="5">SbsC C-terminal domain-containing protein</fullName>
    </recommendedName>
</protein>